<sequence>MIDDQTLLAWIDGELDDFTAARVAAAVKADPTLAAKAEAHRALGRRLAEGFRPLLDEPVALPPRRPAAIVSLAAAREARQRKQPPAGTRPWMRYASLAATLVLGVAIGSQLTTNGEVRTRDGVMVADGLLARALDEKLSGQDGRIRVALSFRDKAGDYCRSFDAERLSGVACRTGGAWQMRATTMRAAPAQTGEYRMASAGDPAILSTVERLIAGDPLDAATERAARDRKWAR</sequence>
<comment type="caution">
    <text evidence="1">The sequence shown here is derived from an EMBL/GenBank/DDBJ whole genome shotgun (WGS) entry which is preliminary data.</text>
</comment>
<dbReference type="AlphaFoldDB" id="A0A2T5G080"/>
<proteinExistence type="predicted"/>
<dbReference type="Gene3D" id="1.10.10.1320">
    <property type="entry name" value="Anti-sigma factor, zinc-finger domain"/>
    <property type="match status" value="1"/>
</dbReference>
<dbReference type="OrthoDB" id="7502743at2"/>
<name>A0A2T5G080_9SPHN</name>
<gene>
    <name evidence="1" type="ORF">CLG96_07460</name>
</gene>
<reference evidence="1 2" key="1">
    <citation type="submission" date="2017-09" db="EMBL/GenBank/DDBJ databases">
        <title>Sphingomonas panjinensis sp.nov., isolated from oil-contaminated soil.</title>
        <authorList>
            <person name="Wang L."/>
            <person name="Chen L."/>
        </authorList>
    </citation>
    <scope>NUCLEOTIDE SEQUENCE [LARGE SCALE GENOMIC DNA]</scope>
    <source>
        <strain evidence="1 2">FW-11</strain>
    </source>
</reference>
<dbReference type="Proteomes" id="UP000244162">
    <property type="component" value="Unassembled WGS sequence"/>
</dbReference>
<protein>
    <submittedName>
        <fullName evidence="1">Anti-sigma factor</fullName>
    </submittedName>
</protein>
<dbReference type="RefSeq" id="WP_107967222.1">
    <property type="nucleotide sequence ID" value="NZ_NWBU01000005.1"/>
</dbReference>
<organism evidence="1 2">
    <name type="scientific">Sphingomonas oleivorans</name>
    <dbReference type="NCBI Taxonomy" id="1735121"/>
    <lineage>
        <taxon>Bacteria</taxon>
        <taxon>Pseudomonadati</taxon>
        <taxon>Pseudomonadota</taxon>
        <taxon>Alphaproteobacteria</taxon>
        <taxon>Sphingomonadales</taxon>
        <taxon>Sphingomonadaceae</taxon>
        <taxon>Sphingomonas</taxon>
    </lineage>
</organism>
<evidence type="ECO:0000313" key="2">
    <source>
        <dbReference type="Proteomes" id="UP000244162"/>
    </source>
</evidence>
<evidence type="ECO:0000313" key="1">
    <source>
        <dbReference type="EMBL" id="PTQ12360.1"/>
    </source>
</evidence>
<keyword evidence="2" id="KW-1185">Reference proteome</keyword>
<dbReference type="InterPro" id="IPR041916">
    <property type="entry name" value="Anti_sigma_zinc_sf"/>
</dbReference>
<accession>A0A2T5G080</accession>
<dbReference type="EMBL" id="NWBU01000005">
    <property type="protein sequence ID" value="PTQ12360.1"/>
    <property type="molecule type" value="Genomic_DNA"/>
</dbReference>